<reference evidence="1 2" key="1">
    <citation type="submission" date="2020-02" db="EMBL/GenBank/DDBJ databases">
        <authorList>
            <person name="Ferguson B K."/>
        </authorList>
    </citation>
    <scope>NUCLEOTIDE SEQUENCE [LARGE SCALE GENOMIC DNA]</scope>
</reference>
<gene>
    <name evidence="1" type="ORF">NTEN_LOCUS6101</name>
</gene>
<proteinExistence type="predicted"/>
<organism evidence="1 2">
    <name type="scientific">Nesidiocoris tenuis</name>
    <dbReference type="NCBI Taxonomy" id="355587"/>
    <lineage>
        <taxon>Eukaryota</taxon>
        <taxon>Metazoa</taxon>
        <taxon>Ecdysozoa</taxon>
        <taxon>Arthropoda</taxon>
        <taxon>Hexapoda</taxon>
        <taxon>Insecta</taxon>
        <taxon>Pterygota</taxon>
        <taxon>Neoptera</taxon>
        <taxon>Paraneoptera</taxon>
        <taxon>Hemiptera</taxon>
        <taxon>Heteroptera</taxon>
        <taxon>Panheteroptera</taxon>
        <taxon>Cimicomorpha</taxon>
        <taxon>Miridae</taxon>
        <taxon>Dicyphina</taxon>
        <taxon>Nesidiocoris</taxon>
    </lineage>
</organism>
<dbReference type="EMBL" id="CADCXU010009066">
    <property type="protein sequence ID" value="CAA9999871.1"/>
    <property type="molecule type" value="Genomic_DNA"/>
</dbReference>
<accession>A0A6H5GAD4</accession>
<dbReference type="Proteomes" id="UP000479000">
    <property type="component" value="Unassembled WGS sequence"/>
</dbReference>
<evidence type="ECO:0000313" key="1">
    <source>
        <dbReference type="EMBL" id="CAA9999871.1"/>
    </source>
</evidence>
<dbReference type="AlphaFoldDB" id="A0A6H5GAD4"/>
<protein>
    <submittedName>
        <fullName evidence="1">Uncharacterized protein</fullName>
    </submittedName>
</protein>
<evidence type="ECO:0000313" key="2">
    <source>
        <dbReference type="Proteomes" id="UP000479000"/>
    </source>
</evidence>
<name>A0A6H5GAD4_9HEMI</name>
<sequence length="231" mass="26932">MSFVSYPMRIREKGWSLGLRLRNPFQFAIAFTFLQYPPPCQLVEHRIGKSGTRQSSCTNRIYHIVVMIHHTRIEFSTMRLKHPYHAAGSNSNVIYPLPYRKIVMDLVDITIFVSPRKIRGYFLYSGTCQDTYIFLQNQMQDLKKSRTPGASRVLALVSPYRHFGRYGDRQRPHIFILALTPLTWSMVTPFRRPLPIAKLKACAPLSVRVVTPTCLCSRFHDGQKFNHQWQE</sequence>
<keyword evidence="2" id="KW-1185">Reference proteome</keyword>